<evidence type="ECO:0000313" key="2">
    <source>
        <dbReference type="EMBL" id="QCF41205.1"/>
    </source>
</evidence>
<feature type="chain" id="PRO_5026308642" evidence="1">
    <location>
        <begin position="40"/>
        <end position="537"/>
    </location>
</feature>
<dbReference type="Gene3D" id="3.10.450.50">
    <property type="match status" value="1"/>
</dbReference>
<protein>
    <submittedName>
        <fullName evidence="2">CcxN</fullName>
    </submittedName>
</protein>
<dbReference type="EMBL" id="MK523385">
    <property type="protein sequence ID" value="QCF41205.1"/>
    <property type="molecule type" value="Genomic_DNA"/>
</dbReference>
<feature type="signal peptide" evidence="1">
    <location>
        <begin position="1"/>
        <end position="39"/>
    </location>
</feature>
<dbReference type="AlphaFoldDB" id="A0A4D6Q406"/>
<organism evidence="2">
    <name type="scientific">Cochliobolus sativus</name>
    <name type="common">Common root rot and spot blotch fungus</name>
    <name type="synonym">Bipolaris sorokiniana</name>
    <dbReference type="NCBI Taxonomy" id="45130"/>
    <lineage>
        <taxon>Eukaryota</taxon>
        <taxon>Fungi</taxon>
        <taxon>Dikarya</taxon>
        <taxon>Ascomycota</taxon>
        <taxon>Pezizomycotina</taxon>
        <taxon>Dothideomycetes</taxon>
        <taxon>Pleosporomycetidae</taxon>
        <taxon>Pleosporales</taxon>
        <taxon>Pleosporineae</taxon>
        <taxon>Pleosporaceae</taxon>
        <taxon>Bipolaris</taxon>
    </lineage>
</organism>
<accession>A0A4D6Q406</accession>
<dbReference type="SUPFAM" id="SSF54427">
    <property type="entry name" value="NTF2-like"/>
    <property type="match status" value="1"/>
</dbReference>
<dbReference type="SUPFAM" id="SSF46785">
    <property type="entry name" value="Winged helix' DNA-binding domain"/>
    <property type="match status" value="1"/>
</dbReference>
<dbReference type="InterPro" id="IPR036388">
    <property type="entry name" value="WH-like_DNA-bd_sf"/>
</dbReference>
<dbReference type="InterPro" id="IPR029063">
    <property type="entry name" value="SAM-dependent_MTases_sf"/>
</dbReference>
<dbReference type="InterPro" id="IPR036390">
    <property type="entry name" value="WH_DNA-bd_sf"/>
</dbReference>
<dbReference type="InterPro" id="IPR032710">
    <property type="entry name" value="NTF2-like_dom_sf"/>
</dbReference>
<name>A0A4D6Q406_COCSA</name>
<keyword evidence="1" id="KW-0732">Signal</keyword>
<evidence type="ECO:0000256" key="1">
    <source>
        <dbReference type="SAM" id="SignalP"/>
    </source>
</evidence>
<dbReference type="Gene3D" id="1.10.10.10">
    <property type="entry name" value="Winged helix-like DNA-binding domain superfamily/Winged helix DNA-binding domain"/>
    <property type="match status" value="1"/>
</dbReference>
<dbReference type="Gene3D" id="3.40.50.150">
    <property type="entry name" value="Vaccinia Virus protein VP39"/>
    <property type="match status" value="1"/>
</dbReference>
<sequence length="537" mass="58864">MNHEGATFVHHLARQAQLLSCLHWLSTFQVLACIPLTQSVPIQDVADLAGVPLSHLLRIVRATATVGFLHEPEPEFVAHTALSSQFVTKPSLIDAVLFICHTAMPTGLQMAEATRLQVQSPDSSPCAYALASRAVKGRSSENGQQPNLHRQLMAYQRLSNRALDDCVTQLLSNLDWSHLDGATVVQVGPPSTAAARALSGANANIHFIVQMYDRPKGAIETARSKFGNIMVQQRMRGAPQLVQDASVYIIHSPHLSVHHTTNDLRTQFIVEIKAHLRLLQGKPNAQLILVAQVIPEPGTADAEVEAASRFYDLSLLQMANDQALGFEQLVDMVNDIRDNTGRLIVTNKLCSRDHSVAALQVKVVSFLDDQAQVVDTLFATMTAPTFLQTITLQTFLEAWKTWDYKRYLAILSDDVTQVMLPTSMGVPARGRAEVEHVLPILMSAVTNYKLTIHNVLHDAEKNQAAIYSTAKGDAPFGEWDVESVIFLTFSAAGDRVAKIEEMMDSAKMQELMPKVSKYIQAQSSAGVSGHGIEPGTE</sequence>
<dbReference type="PANTHER" id="PTHR43712:SF15">
    <property type="entry name" value="MONODICTYPHENONE CLUSTER TRANSCRIPTIONAL COACTIVATOR MDPA"/>
    <property type="match status" value="1"/>
</dbReference>
<proteinExistence type="predicted"/>
<reference evidence="2" key="1">
    <citation type="journal article" date="2019" name="Appl. Microbiol. Biotechnol.">
        <title>Genome- and MS-based mining of antibacterial chlorinated chromones and xanthones from the phytopathogenic fungus Bipolaris sorokiniana strain 11134.</title>
        <authorList>
            <person name="Han J."/>
            <person name="Zhang J."/>
            <person name="Song Z."/>
            <person name="Liu M."/>
            <person name="Hu J."/>
            <person name="Hou C."/>
            <person name="Zhu G."/>
            <person name="Jiang L."/>
            <person name="Xia X."/>
            <person name="Quinn R.J."/>
            <person name="Feng Y."/>
            <person name="Zhang L."/>
            <person name="Hsiang T."/>
            <person name="Liu X."/>
        </authorList>
    </citation>
    <scope>NUCLEOTIDE SEQUENCE</scope>
    <source>
        <strain evidence="2">11134</strain>
    </source>
</reference>
<dbReference type="PANTHER" id="PTHR43712">
    <property type="entry name" value="PUTATIVE (AFU_ORTHOLOGUE AFUA_4G14580)-RELATED"/>
    <property type="match status" value="1"/>
</dbReference>